<feature type="domain" description="Phosphate acetyl/butaryl transferase" evidence="5">
    <location>
        <begin position="54"/>
        <end position="281"/>
    </location>
</feature>
<dbReference type="Pfam" id="PF01515">
    <property type="entry name" value="PTA_PTB"/>
    <property type="match status" value="1"/>
</dbReference>
<evidence type="ECO:0000313" key="7">
    <source>
        <dbReference type="Proteomes" id="UP000645462"/>
    </source>
</evidence>
<dbReference type="PANTHER" id="PTHR43356">
    <property type="entry name" value="PHOSPHATE ACETYLTRANSFERASE"/>
    <property type="match status" value="1"/>
</dbReference>
<evidence type="ECO:0000256" key="4">
    <source>
        <dbReference type="ARBA" id="ARBA00023315"/>
    </source>
</evidence>
<dbReference type="Gene3D" id="3.40.50.10750">
    <property type="entry name" value="Isocitrate/Isopropylmalate dehydrogenase-like"/>
    <property type="match status" value="1"/>
</dbReference>
<dbReference type="Gene3D" id="3.40.50.10950">
    <property type="match status" value="1"/>
</dbReference>
<dbReference type="Proteomes" id="UP000645462">
    <property type="component" value="Unassembled WGS sequence"/>
</dbReference>
<comment type="catalytic activity">
    <reaction evidence="1">
        <text>acetyl-CoA + phosphate = acetyl phosphate + CoA</text>
        <dbReference type="Rhea" id="RHEA:19521"/>
        <dbReference type="ChEBI" id="CHEBI:22191"/>
        <dbReference type="ChEBI" id="CHEBI:43474"/>
        <dbReference type="ChEBI" id="CHEBI:57287"/>
        <dbReference type="ChEBI" id="CHEBI:57288"/>
        <dbReference type="EC" id="2.3.1.8"/>
    </reaction>
</comment>
<evidence type="ECO:0000256" key="3">
    <source>
        <dbReference type="ARBA" id="ARBA00022679"/>
    </source>
</evidence>
<dbReference type="PIRSF" id="PIRSF000428">
    <property type="entry name" value="P_Ac_trans"/>
    <property type="match status" value="1"/>
</dbReference>
<evidence type="ECO:0000256" key="2">
    <source>
        <dbReference type="ARBA" id="ARBA00005656"/>
    </source>
</evidence>
<dbReference type="InterPro" id="IPR002505">
    <property type="entry name" value="PTA_PTB"/>
</dbReference>
<dbReference type="InterPro" id="IPR042112">
    <property type="entry name" value="P_AcTrfase_dom2"/>
</dbReference>
<comment type="caution">
    <text evidence="6">The sequence shown here is derived from an EMBL/GenBank/DDBJ whole genome shotgun (WGS) entry which is preliminary data.</text>
</comment>
<accession>A0ABQ1K827</accession>
<dbReference type="SUPFAM" id="SSF53659">
    <property type="entry name" value="Isocitrate/Isopropylmalate dehydrogenase-like"/>
    <property type="match status" value="1"/>
</dbReference>
<keyword evidence="3" id="KW-0808">Transferase</keyword>
<name>A0ABQ1K827_9RHOB</name>
<dbReference type="InterPro" id="IPR042113">
    <property type="entry name" value="P_AcTrfase_dom1"/>
</dbReference>
<organism evidence="6 7">
    <name type="scientific">Marivita lacus</name>
    <dbReference type="NCBI Taxonomy" id="1323742"/>
    <lineage>
        <taxon>Bacteria</taxon>
        <taxon>Pseudomonadati</taxon>
        <taxon>Pseudomonadota</taxon>
        <taxon>Alphaproteobacteria</taxon>
        <taxon>Rhodobacterales</taxon>
        <taxon>Roseobacteraceae</taxon>
        <taxon>Marivita</taxon>
    </lineage>
</organism>
<comment type="similarity">
    <text evidence="2">Belongs to the phosphate acetyltransferase and butyryltransferase family.</text>
</comment>
<keyword evidence="4" id="KW-0012">Acyltransferase</keyword>
<keyword evidence="7" id="KW-1185">Reference proteome</keyword>
<evidence type="ECO:0000313" key="6">
    <source>
        <dbReference type="EMBL" id="GGB91449.1"/>
    </source>
</evidence>
<dbReference type="InterPro" id="IPR012147">
    <property type="entry name" value="P_Ac_Bu_trans"/>
</dbReference>
<dbReference type="PANTHER" id="PTHR43356:SF3">
    <property type="entry name" value="PHOSPHATE ACETYLTRANSFERASE"/>
    <property type="match status" value="1"/>
</dbReference>
<evidence type="ECO:0000256" key="1">
    <source>
        <dbReference type="ARBA" id="ARBA00000705"/>
    </source>
</evidence>
<sequence>MSVLNAARAIAAGSDTRVVFPELDDPRVAEAARHLTGNDLCSVLGVTPEITDAQVAVLVRARGMKEAMARRLLQKPLYRAAAMVAAGEADAMVAGADSPTRRVIEAASMAIGLADGVTIPSSYFLMLFPDGRTFVFADCAVNVAPDATALEAIARASADTARVLLGSARVALLSFSTGTSGAGDSVDTVRAVAEATGFDGPVQADAALNATIAAKKGLGSGDANVLVFPSLDAGNIAYKLCQELAGAQAIGPFLQGFARPVCDLSRGATAEDIVASTLVTIALAQRA</sequence>
<evidence type="ECO:0000259" key="5">
    <source>
        <dbReference type="Pfam" id="PF01515"/>
    </source>
</evidence>
<reference evidence="7" key="1">
    <citation type="journal article" date="2019" name="Int. J. Syst. Evol. Microbiol.">
        <title>The Global Catalogue of Microorganisms (GCM) 10K type strain sequencing project: providing services to taxonomists for standard genome sequencing and annotation.</title>
        <authorList>
            <consortium name="The Broad Institute Genomics Platform"/>
            <consortium name="The Broad Institute Genome Sequencing Center for Infectious Disease"/>
            <person name="Wu L."/>
            <person name="Ma J."/>
        </authorList>
    </citation>
    <scope>NUCLEOTIDE SEQUENCE [LARGE SCALE GENOMIC DNA]</scope>
    <source>
        <strain evidence="7">CGMCC 1.12478</strain>
    </source>
</reference>
<protein>
    <submittedName>
        <fullName evidence="6">Phosphotransacetylase</fullName>
    </submittedName>
</protein>
<dbReference type="RefSeq" id="WP_188480373.1">
    <property type="nucleotide sequence ID" value="NZ_BMFC01000001.1"/>
</dbReference>
<gene>
    <name evidence="6" type="primary">pta</name>
    <name evidence="6" type="ORF">GCM10011363_05040</name>
</gene>
<proteinExistence type="inferred from homology"/>
<dbReference type="EMBL" id="BMFC01000001">
    <property type="protein sequence ID" value="GGB91449.1"/>
    <property type="molecule type" value="Genomic_DNA"/>
</dbReference>
<dbReference type="InterPro" id="IPR050500">
    <property type="entry name" value="Phos_Acetyltrans/Butyryltrans"/>
</dbReference>